<evidence type="ECO:0000313" key="2">
    <source>
        <dbReference type="Proteomes" id="UP000094065"/>
    </source>
</evidence>
<dbReference type="EMBL" id="AWGJ01000007">
    <property type="protein sequence ID" value="ODN77631.1"/>
    <property type="molecule type" value="Genomic_DNA"/>
</dbReference>
<dbReference type="GeneID" id="30156098"/>
<gene>
    <name evidence="1" type="ORF">L202_04789</name>
</gene>
<dbReference type="RefSeq" id="XP_018992867.1">
    <property type="nucleotide sequence ID" value="XM_019138924.1"/>
</dbReference>
<dbReference type="OrthoDB" id="10309133at2759"/>
<reference evidence="1 2" key="1">
    <citation type="submission" date="2016-06" db="EMBL/GenBank/DDBJ databases">
        <title>Evolution of pathogenesis and genome organization in the Tremellales.</title>
        <authorList>
            <person name="Cuomo C."/>
            <person name="Litvintseva A."/>
            <person name="Heitman J."/>
            <person name="Chen Y."/>
            <person name="Sun S."/>
            <person name="Springer D."/>
            <person name="Dromer F."/>
            <person name="Young S."/>
            <person name="Zeng Q."/>
            <person name="Chapman S."/>
            <person name="Gujja S."/>
            <person name="Saif S."/>
            <person name="Birren B."/>
        </authorList>
    </citation>
    <scope>NUCLEOTIDE SEQUENCE [LARGE SCALE GENOMIC DNA]</scope>
    <source>
        <strain evidence="1 2">CBS 6039</strain>
    </source>
</reference>
<name>A0A1E3HQC3_9TREE</name>
<evidence type="ECO:0000313" key="1">
    <source>
        <dbReference type="EMBL" id="ODN77631.1"/>
    </source>
</evidence>
<accession>A0A1E3HQC3</accession>
<proteinExistence type="predicted"/>
<keyword evidence="2" id="KW-1185">Reference proteome</keyword>
<sequence>MPNKEEDSIFNQELQLYVVETHAPYTSWPGCISPYAQLKHILQVWFEDSHEEEYLATGSADELDLEGWRFEVYPEGRPKEDGEDAKGVVINGDESPIALGILNAGIIYATRITPTVSPITTTPSYAACTRPSTTRSSSYASYGGGGYQAPTERASAMVERADRCASGPSMYPSSLPMRS</sequence>
<protein>
    <submittedName>
        <fullName evidence="1">Uncharacterized protein</fullName>
    </submittedName>
</protein>
<comment type="caution">
    <text evidence="1">The sequence shown here is derived from an EMBL/GenBank/DDBJ whole genome shotgun (WGS) entry which is preliminary data.</text>
</comment>
<organism evidence="1 2">
    <name type="scientific">Cryptococcus amylolentus CBS 6039</name>
    <dbReference type="NCBI Taxonomy" id="1295533"/>
    <lineage>
        <taxon>Eukaryota</taxon>
        <taxon>Fungi</taxon>
        <taxon>Dikarya</taxon>
        <taxon>Basidiomycota</taxon>
        <taxon>Agaricomycotina</taxon>
        <taxon>Tremellomycetes</taxon>
        <taxon>Tremellales</taxon>
        <taxon>Cryptococcaceae</taxon>
        <taxon>Cryptococcus</taxon>
    </lineage>
</organism>
<dbReference type="AlphaFoldDB" id="A0A1E3HQC3"/>
<dbReference type="Proteomes" id="UP000094065">
    <property type="component" value="Unassembled WGS sequence"/>
</dbReference>